<evidence type="ECO:0000313" key="2">
    <source>
        <dbReference type="EMBL" id="PIS14309.1"/>
    </source>
</evidence>
<sequence length="376" mass="43896">MKIALVYDRVNKFGGAERVLLALHEIWPQAPLYTSVYDKKNAPWAKDFKVIPSFLQKMPFAKKNHESFAPIMPVVFESFDFNDYDVVISVTSEAAKGIVTKPNVLHLCYCLTPTRYLWSGYEQYFNKGFKRLLMRYPIAYLRLWDKIAAERPDCYIAISETVRARIKNYYHRESEIIYPPVETEKFKIRNPKSEINTKYFLIVSRLVEYKKVDLVIETFNKLEWNLKIIGVGRKMRGLTRLRDSFGKAKRKNIEFLGQLTDDKLLAYYQKCEAVIFPQEEDFGIVALEAMACGKPVIVYDKGGASETVIDGVTGFFFKEQTVEALAAKLQSFKAESFKQKDCRQQAEKFNKERFKQEFKKFVEDRWKNHTKIISTS</sequence>
<name>A0A2H0WQW6_9BACT</name>
<evidence type="ECO:0000313" key="3">
    <source>
        <dbReference type="Proteomes" id="UP000230775"/>
    </source>
</evidence>
<comment type="caution">
    <text evidence="2">The sequence shown here is derived from an EMBL/GenBank/DDBJ whole genome shotgun (WGS) entry which is preliminary data.</text>
</comment>
<organism evidence="2 3">
    <name type="scientific">Candidatus Shapirobacteria bacterium CG09_land_8_20_14_0_10_39_12</name>
    <dbReference type="NCBI Taxonomy" id="1974885"/>
    <lineage>
        <taxon>Bacteria</taxon>
        <taxon>Candidatus Shapironibacteriota</taxon>
    </lineage>
</organism>
<dbReference type="InterPro" id="IPR050194">
    <property type="entry name" value="Glycosyltransferase_grp1"/>
</dbReference>
<dbReference type="GO" id="GO:0016757">
    <property type="term" value="F:glycosyltransferase activity"/>
    <property type="evidence" value="ECO:0007669"/>
    <property type="project" value="InterPro"/>
</dbReference>
<dbReference type="SUPFAM" id="SSF53756">
    <property type="entry name" value="UDP-Glycosyltransferase/glycogen phosphorylase"/>
    <property type="match status" value="1"/>
</dbReference>
<gene>
    <name evidence="2" type="ORF">COT64_03325</name>
</gene>
<proteinExistence type="predicted"/>
<dbReference type="Pfam" id="PF00534">
    <property type="entry name" value="Glycos_transf_1"/>
    <property type="match status" value="1"/>
</dbReference>
<evidence type="ECO:0000259" key="1">
    <source>
        <dbReference type="Pfam" id="PF00534"/>
    </source>
</evidence>
<dbReference type="Proteomes" id="UP000230775">
    <property type="component" value="Unassembled WGS sequence"/>
</dbReference>
<reference evidence="3" key="1">
    <citation type="submission" date="2017-09" db="EMBL/GenBank/DDBJ databases">
        <title>Depth-based differentiation of microbial function through sediment-hosted aquifers and enrichment of novel symbionts in the deep terrestrial subsurface.</title>
        <authorList>
            <person name="Probst A.J."/>
            <person name="Ladd B."/>
            <person name="Jarett J.K."/>
            <person name="Geller-Mcgrath D.E."/>
            <person name="Sieber C.M.K."/>
            <person name="Emerson J.B."/>
            <person name="Anantharaman K."/>
            <person name="Thomas B.C."/>
            <person name="Malmstrom R."/>
            <person name="Stieglmeier M."/>
            <person name="Klingl A."/>
            <person name="Woyke T."/>
            <person name="Ryan C.M."/>
            <person name="Banfield J.F."/>
        </authorList>
    </citation>
    <scope>NUCLEOTIDE SEQUENCE [LARGE SCALE GENOMIC DNA]</scope>
</reference>
<dbReference type="Gene3D" id="3.40.50.2000">
    <property type="entry name" value="Glycogen Phosphorylase B"/>
    <property type="match status" value="2"/>
</dbReference>
<feature type="domain" description="Glycosyl transferase family 1" evidence="1">
    <location>
        <begin position="193"/>
        <end position="348"/>
    </location>
</feature>
<dbReference type="InterPro" id="IPR001296">
    <property type="entry name" value="Glyco_trans_1"/>
</dbReference>
<accession>A0A2H0WQW6</accession>
<dbReference type="PANTHER" id="PTHR45947:SF3">
    <property type="entry name" value="SULFOQUINOVOSYL TRANSFERASE SQD2"/>
    <property type="match status" value="1"/>
</dbReference>
<protein>
    <submittedName>
        <fullName evidence="2">Glycosyltransferase family 4 protein</fullName>
    </submittedName>
</protein>
<keyword evidence="2" id="KW-0808">Transferase</keyword>
<dbReference type="EMBL" id="PEZI01000070">
    <property type="protein sequence ID" value="PIS14309.1"/>
    <property type="molecule type" value="Genomic_DNA"/>
</dbReference>
<dbReference type="AlphaFoldDB" id="A0A2H0WQW6"/>
<dbReference type="PANTHER" id="PTHR45947">
    <property type="entry name" value="SULFOQUINOVOSYL TRANSFERASE SQD2"/>
    <property type="match status" value="1"/>
</dbReference>